<dbReference type="InterPro" id="IPR000838">
    <property type="entry name" value="RNA_pol_sigma70_ECF_CS"/>
</dbReference>
<dbReference type="EMBL" id="JAJNBZ010000002">
    <property type="protein sequence ID" value="MCE5168250.1"/>
    <property type="molecule type" value="Genomic_DNA"/>
</dbReference>
<dbReference type="PANTHER" id="PTHR43133:SF8">
    <property type="entry name" value="RNA POLYMERASE SIGMA FACTOR HI_1459-RELATED"/>
    <property type="match status" value="1"/>
</dbReference>
<evidence type="ECO:0000313" key="10">
    <source>
        <dbReference type="EMBL" id="MCE5168250.1"/>
    </source>
</evidence>
<feature type="domain" description="RNA polymerase sigma factor 70 region 4 type 2" evidence="9">
    <location>
        <begin position="145"/>
        <end position="196"/>
    </location>
</feature>
<proteinExistence type="inferred from homology"/>
<dbReference type="RefSeq" id="WP_233695571.1">
    <property type="nucleotide sequence ID" value="NZ_JAJNBZ010000002.1"/>
</dbReference>
<dbReference type="Pfam" id="PF04542">
    <property type="entry name" value="Sigma70_r2"/>
    <property type="match status" value="1"/>
</dbReference>
<evidence type="ECO:0000256" key="4">
    <source>
        <dbReference type="ARBA" id="ARBA00023125"/>
    </source>
</evidence>
<dbReference type="InterPro" id="IPR013249">
    <property type="entry name" value="RNA_pol_sigma70_r4_t2"/>
</dbReference>
<dbReference type="PROSITE" id="PS01063">
    <property type="entry name" value="SIGMA70_ECF"/>
    <property type="match status" value="1"/>
</dbReference>
<evidence type="ECO:0000259" key="9">
    <source>
        <dbReference type="Pfam" id="PF08281"/>
    </source>
</evidence>
<evidence type="ECO:0000256" key="3">
    <source>
        <dbReference type="ARBA" id="ARBA00023082"/>
    </source>
</evidence>
<keyword evidence="4 6" id="KW-0238">DNA-binding</keyword>
<evidence type="ECO:0000256" key="1">
    <source>
        <dbReference type="ARBA" id="ARBA00010641"/>
    </source>
</evidence>
<accession>A0ABS8YCL2</accession>
<keyword evidence="11" id="KW-1185">Reference proteome</keyword>
<keyword evidence="2 6" id="KW-0805">Transcription regulation</keyword>
<name>A0ABS8YCL2_9BACL</name>
<dbReference type="InterPro" id="IPR014284">
    <property type="entry name" value="RNA_pol_sigma-70_dom"/>
</dbReference>
<dbReference type="Proteomes" id="UP001199916">
    <property type="component" value="Unassembled WGS sequence"/>
</dbReference>
<organism evidence="10 11">
    <name type="scientific">Paenibacillus profundus</name>
    <dbReference type="NCBI Taxonomy" id="1173085"/>
    <lineage>
        <taxon>Bacteria</taxon>
        <taxon>Bacillati</taxon>
        <taxon>Bacillota</taxon>
        <taxon>Bacilli</taxon>
        <taxon>Bacillales</taxon>
        <taxon>Paenibacillaceae</taxon>
        <taxon>Paenibacillus</taxon>
    </lineage>
</organism>
<dbReference type="NCBIfam" id="TIGR02937">
    <property type="entry name" value="sigma70-ECF"/>
    <property type="match status" value="1"/>
</dbReference>
<dbReference type="InterPro" id="IPR007627">
    <property type="entry name" value="RNA_pol_sigma70_r2"/>
</dbReference>
<keyword evidence="7" id="KW-0175">Coiled coil</keyword>
<dbReference type="CDD" id="cd06171">
    <property type="entry name" value="Sigma70_r4"/>
    <property type="match status" value="1"/>
</dbReference>
<evidence type="ECO:0000313" key="11">
    <source>
        <dbReference type="Proteomes" id="UP001199916"/>
    </source>
</evidence>
<dbReference type="SUPFAM" id="SSF88946">
    <property type="entry name" value="Sigma2 domain of RNA polymerase sigma factors"/>
    <property type="match status" value="1"/>
</dbReference>
<feature type="domain" description="RNA polymerase sigma-70 region 2" evidence="8">
    <location>
        <begin position="29"/>
        <end position="96"/>
    </location>
</feature>
<protein>
    <recommendedName>
        <fullName evidence="6">RNA polymerase sigma factor</fullName>
    </recommendedName>
</protein>
<evidence type="ECO:0000256" key="2">
    <source>
        <dbReference type="ARBA" id="ARBA00023015"/>
    </source>
</evidence>
<keyword evidence="3 6" id="KW-0731">Sigma factor</keyword>
<evidence type="ECO:0000256" key="7">
    <source>
        <dbReference type="SAM" id="Coils"/>
    </source>
</evidence>
<gene>
    <name evidence="10" type="ORF">LQV63_02830</name>
</gene>
<sequence length="554" mass="61528">MRIDGLRTEELTALISQARLGDREAFGELVRRHRAQMVMWARRIIGDAVSAEDIVQDALLQTLQKLNTLKDPDKFVPWLRMIVRNRALMELRSTARARSAGWTGWAMDDGMDTEQTMHLAQQEVDLRANLVDPADTELKRQALAEFERLFERLGERERAVLQAHALAELPIPEVAARLGMKSGAVYTALSRARRKLSDANFQAQVSQYVTGRRQRGLQQSGIVSGARYHWFAAAHNTMAATILETLLATGVRNVSLTDVMGLSGHAFSLYATPDIGLSSAYAFDWAKTMRFGWSNLGYSAVIFGGAGLTLRQPDELIGAMEQMQDSIMRGTPIVAWNVASAEFGLICGFDDRASEWMVTDTTVSGKRLPYDKLGRNHPDAEWFAVIPGTRHPVSWRDTLNRVFVQAVRHIRGHEKAILPGCAVGLDAYVTWIEAFQESKIADPLSVAYHAAYTAEARRNAARFLQARLTDGTMNNVCREAEPAVHHAYVSYTTVAEAWAALSRLFPLPFGGNSLGPGPAERAVRLLERAVAEERQAVDALEEAADWLERKVGRS</sequence>
<keyword evidence="5 6" id="KW-0804">Transcription</keyword>
<evidence type="ECO:0000256" key="6">
    <source>
        <dbReference type="RuleBase" id="RU000716"/>
    </source>
</evidence>
<dbReference type="Gene3D" id="1.10.1740.10">
    <property type="match status" value="1"/>
</dbReference>
<feature type="coiled-coil region" evidence="7">
    <location>
        <begin position="523"/>
        <end position="550"/>
    </location>
</feature>
<comment type="caution">
    <text evidence="10">The sequence shown here is derived from an EMBL/GenBank/DDBJ whole genome shotgun (WGS) entry which is preliminary data.</text>
</comment>
<dbReference type="Gene3D" id="1.10.10.10">
    <property type="entry name" value="Winged helix-like DNA-binding domain superfamily/Winged helix DNA-binding domain"/>
    <property type="match status" value="1"/>
</dbReference>
<evidence type="ECO:0000259" key="8">
    <source>
        <dbReference type="Pfam" id="PF04542"/>
    </source>
</evidence>
<dbReference type="Pfam" id="PF08281">
    <property type="entry name" value="Sigma70_r4_2"/>
    <property type="match status" value="1"/>
</dbReference>
<reference evidence="10 11" key="1">
    <citation type="submission" date="2021-11" db="EMBL/GenBank/DDBJ databases">
        <title>Draft genome sequence of Paenibacillus profundus YoMME, a new Gram-positive bacteria with exoelectrogenic properties.</title>
        <authorList>
            <person name="Hubenova Y."/>
            <person name="Hubenova E."/>
            <person name="Manasiev Y."/>
            <person name="Peykov S."/>
            <person name="Mitov M."/>
        </authorList>
    </citation>
    <scope>NUCLEOTIDE SEQUENCE [LARGE SCALE GENOMIC DNA]</scope>
    <source>
        <strain evidence="10 11">YoMME</strain>
    </source>
</reference>
<dbReference type="PANTHER" id="PTHR43133">
    <property type="entry name" value="RNA POLYMERASE ECF-TYPE SIGMA FACTO"/>
    <property type="match status" value="1"/>
</dbReference>
<evidence type="ECO:0000256" key="5">
    <source>
        <dbReference type="ARBA" id="ARBA00023163"/>
    </source>
</evidence>
<dbReference type="InterPro" id="IPR013324">
    <property type="entry name" value="RNA_pol_sigma_r3/r4-like"/>
</dbReference>
<dbReference type="InterPro" id="IPR039425">
    <property type="entry name" value="RNA_pol_sigma-70-like"/>
</dbReference>
<comment type="similarity">
    <text evidence="1 6">Belongs to the sigma-70 factor family. ECF subfamily.</text>
</comment>
<dbReference type="SUPFAM" id="SSF88659">
    <property type="entry name" value="Sigma3 and sigma4 domains of RNA polymerase sigma factors"/>
    <property type="match status" value="1"/>
</dbReference>
<dbReference type="InterPro" id="IPR013325">
    <property type="entry name" value="RNA_pol_sigma_r2"/>
</dbReference>
<dbReference type="InterPro" id="IPR036388">
    <property type="entry name" value="WH-like_DNA-bd_sf"/>
</dbReference>